<organism evidence="1 2">
    <name type="scientific">Paenibacillus ferrarius</name>
    <dbReference type="NCBI Taxonomy" id="1469647"/>
    <lineage>
        <taxon>Bacteria</taxon>
        <taxon>Bacillati</taxon>
        <taxon>Bacillota</taxon>
        <taxon>Bacilli</taxon>
        <taxon>Bacillales</taxon>
        <taxon>Paenibacillaceae</taxon>
        <taxon>Paenibacillus</taxon>
    </lineage>
</organism>
<proteinExistence type="predicted"/>
<dbReference type="OrthoDB" id="2593155at2"/>
<evidence type="ECO:0000313" key="1">
    <source>
        <dbReference type="EMBL" id="OPH52990.1"/>
    </source>
</evidence>
<comment type="caution">
    <text evidence="1">The sequence shown here is derived from an EMBL/GenBank/DDBJ whole genome shotgun (WGS) entry which is preliminary data.</text>
</comment>
<sequence length="182" mass="20316">MQETDKKQITPIELAAAMMQFTMKSIDNSWDTIKPVAAAYLKEPVLSEAKEEELLREIYVAALALEIYCIPHAFDAETARLVSLGMGEVMASEHLAEHQLSESIRGRYLPRLEAVNLKAPDDLALALVEEAAFILYDRLELPLKPADLSHSLLWAKLLPFLIQLVGKWPILSAKFDVQVGTS</sequence>
<name>A0A1V4HFY3_9BACL</name>
<dbReference type="Proteomes" id="UP000190626">
    <property type="component" value="Unassembled WGS sequence"/>
</dbReference>
<dbReference type="AlphaFoldDB" id="A0A1V4HFY3"/>
<evidence type="ECO:0000313" key="2">
    <source>
        <dbReference type="Proteomes" id="UP000190626"/>
    </source>
</evidence>
<keyword evidence="2" id="KW-1185">Reference proteome</keyword>
<dbReference type="STRING" id="1469647.BC351_32550"/>
<dbReference type="RefSeq" id="WP_079416177.1">
    <property type="nucleotide sequence ID" value="NZ_MBTG01000025.1"/>
</dbReference>
<dbReference type="EMBL" id="MBTG01000025">
    <property type="protein sequence ID" value="OPH52990.1"/>
    <property type="molecule type" value="Genomic_DNA"/>
</dbReference>
<accession>A0A1V4HFY3</accession>
<protein>
    <submittedName>
        <fullName evidence="1">Uncharacterized protein</fullName>
    </submittedName>
</protein>
<reference evidence="2" key="1">
    <citation type="submission" date="2016-07" db="EMBL/GenBank/DDBJ databases">
        <authorList>
            <person name="Florea S."/>
            <person name="Webb J.S."/>
            <person name="Jaromczyk J."/>
            <person name="Schardl C.L."/>
        </authorList>
    </citation>
    <scope>NUCLEOTIDE SEQUENCE [LARGE SCALE GENOMIC DNA]</scope>
    <source>
        <strain evidence="2">CY1</strain>
    </source>
</reference>
<gene>
    <name evidence="1" type="ORF">BC351_32550</name>
</gene>